<sequence>MVSLKIILLFLAFVLASVQVQGRPHFIDCQSDSDCSTVTTCCVLSQQRFALPSCAHMTGEGAPCRPGNAPFNTTLTYLSGDSVEFINVWRDLCPCSFGLECSRESGTCVLPNFTIDNRLDEIQWEED</sequence>
<feature type="signal peptide" evidence="1">
    <location>
        <begin position="1"/>
        <end position="22"/>
    </location>
</feature>
<reference evidence="2" key="1">
    <citation type="submission" date="2021-05" db="EMBL/GenBank/DDBJ databases">
        <authorList>
            <person name="Alioto T."/>
            <person name="Alioto T."/>
            <person name="Gomez Garrido J."/>
        </authorList>
    </citation>
    <scope>NUCLEOTIDE SEQUENCE</scope>
</reference>
<dbReference type="EMBL" id="HBUF01296665">
    <property type="protein sequence ID" value="CAG6690264.1"/>
    <property type="molecule type" value="Transcribed_RNA"/>
</dbReference>
<dbReference type="EMBL" id="HBUF01296667">
    <property type="protein sequence ID" value="CAG6690272.1"/>
    <property type="molecule type" value="Transcribed_RNA"/>
</dbReference>
<evidence type="ECO:0000256" key="1">
    <source>
        <dbReference type="SAM" id="SignalP"/>
    </source>
</evidence>
<dbReference type="AlphaFoldDB" id="A0A8D8TLP9"/>
<dbReference type="Gene3D" id="2.10.80.10">
    <property type="entry name" value="Lipase, subunit A"/>
    <property type="match status" value="1"/>
</dbReference>
<name>A0A8D8TLP9_9HEMI</name>
<proteinExistence type="predicted"/>
<organism evidence="2">
    <name type="scientific">Cacopsylla melanoneura</name>
    <dbReference type="NCBI Taxonomy" id="428564"/>
    <lineage>
        <taxon>Eukaryota</taxon>
        <taxon>Metazoa</taxon>
        <taxon>Ecdysozoa</taxon>
        <taxon>Arthropoda</taxon>
        <taxon>Hexapoda</taxon>
        <taxon>Insecta</taxon>
        <taxon>Pterygota</taxon>
        <taxon>Neoptera</taxon>
        <taxon>Paraneoptera</taxon>
        <taxon>Hemiptera</taxon>
        <taxon>Sternorrhyncha</taxon>
        <taxon>Psylloidea</taxon>
        <taxon>Psyllidae</taxon>
        <taxon>Psyllinae</taxon>
        <taxon>Cacopsylla</taxon>
    </lineage>
</organism>
<evidence type="ECO:0000313" key="2">
    <source>
        <dbReference type="EMBL" id="CAG6690264.1"/>
    </source>
</evidence>
<protein>
    <submittedName>
        <fullName evidence="2">Astakine</fullName>
    </submittedName>
</protein>
<feature type="chain" id="PRO_5036262104" evidence="1">
    <location>
        <begin position="23"/>
        <end position="127"/>
    </location>
</feature>
<accession>A0A8D8TLP9</accession>
<keyword evidence="1" id="KW-0732">Signal</keyword>